<protein>
    <submittedName>
        <fullName evidence="2">Uncharacterized protein</fullName>
    </submittedName>
</protein>
<accession>A0A8E0RV41</accession>
<gene>
    <name evidence="2" type="ORF">FBUS_11835</name>
</gene>
<organism evidence="2 3">
    <name type="scientific">Fasciolopsis buskii</name>
    <dbReference type="NCBI Taxonomy" id="27845"/>
    <lineage>
        <taxon>Eukaryota</taxon>
        <taxon>Metazoa</taxon>
        <taxon>Spiralia</taxon>
        <taxon>Lophotrochozoa</taxon>
        <taxon>Platyhelminthes</taxon>
        <taxon>Trematoda</taxon>
        <taxon>Digenea</taxon>
        <taxon>Plagiorchiida</taxon>
        <taxon>Echinostomata</taxon>
        <taxon>Echinostomatoidea</taxon>
        <taxon>Fasciolidae</taxon>
        <taxon>Fasciolopsis</taxon>
    </lineage>
</organism>
<comment type="caution">
    <text evidence="2">The sequence shown here is derived from an EMBL/GenBank/DDBJ whole genome shotgun (WGS) entry which is preliminary data.</text>
</comment>
<name>A0A8E0RV41_9TREM</name>
<proteinExistence type="predicted"/>
<evidence type="ECO:0000256" key="1">
    <source>
        <dbReference type="SAM" id="MobiDB-lite"/>
    </source>
</evidence>
<dbReference type="Proteomes" id="UP000728185">
    <property type="component" value="Unassembled WGS sequence"/>
</dbReference>
<reference evidence="2" key="1">
    <citation type="submission" date="2019-05" db="EMBL/GenBank/DDBJ databases">
        <title>Annotation for the trematode Fasciolopsis buski.</title>
        <authorList>
            <person name="Choi Y.-J."/>
        </authorList>
    </citation>
    <scope>NUCLEOTIDE SEQUENCE</scope>
    <source>
        <strain evidence="2">HT</strain>
        <tissue evidence="2">Whole worm</tissue>
    </source>
</reference>
<evidence type="ECO:0000313" key="2">
    <source>
        <dbReference type="EMBL" id="KAA0194644.1"/>
    </source>
</evidence>
<keyword evidence="3" id="KW-1185">Reference proteome</keyword>
<sequence length="337" mass="38408">PVAAPNLSYKVETRDLPASSTDSFNPSAFAHQQMFQLVMWLSTTRPDVQLNTANTNRLRLSRDQLASLAIDRWNLLYCLIAVEQVYSRAQTMDSVHGSGSYVKLTEQLQTIWSRLMLPSPGTVTDTMNRGTDMRNRDSDSQTLPTDHPFRPLLSQVAMLRLRDDEFEWLRILALVEPKQRNSVSQSEPREERIYRPNEALVNTLFSSFFCSQPTFVKRTSCGPQSSLHTTAVAISQCILEELKEEAIRLYDQHHPDNPSRREQLTMLLSMLHLVMQACNHRDPDWMERYFRTTLNPPVRHVIPLVYSMLTAALEVNESTGLTGAADTTTPSIIKLSK</sequence>
<evidence type="ECO:0000313" key="3">
    <source>
        <dbReference type="Proteomes" id="UP000728185"/>
    </source>
</evidence>
<dbReference type="EMBL" id="LUCM01004220">
    <property type="protein sequence ID" value="KAA0194644.1"/>
    <property type="molecule type" value="Genomic_DNA"/>
</dbReference>
<feature type="non-terminal residue" evidence="2">
    <location>
        <position position="1"/>
    </location>
</feature>
<dbReference type="AlphaFoldDB" id="A0A8E0RV41"/>
<dbReference type="OrthoDB" id="5771769at2759"/>
<feature type="region of interest" description="Disordered" evidence="1">
    <location>
        <begin position="123"/>
        <end position="146"/>
    </location>
</feature>